<evidence type="ECO:0000313" key="1">
    <source>
        <dbReference type="EMBL" id="KAA0913272.1"/>
    </source>
</evidence>
<dbReference type="Pfam" id="PF10983">
    <property type="entry name" value="DUF2793"/>
    <property type="match status" value="1"/>
</dbReference>
<proteinExistence type="predicted"/>
<dbReference type="RefSeq" id="WP_111368712.1">
    <property type="nucleotide sequence ID" value="NZ_VINQ01000010.1"/>
</dbReference>
<gene>
    <name evidence="1" type="ORF">FLO80_13375</name>
</gene>
<organism evidence="1 2">
    <name type="scientific">Aquicoccus porphyridii</name>
    <dbReference type="NCBI Taxonomy" id="1852029"/>
    <lineage>
        <taxon>Bacteria</taxon>
        <taxon>Pseudomonadati</taxon>
        <taxon>Pseudomonadota</taxon>
        <taxon>Alphaproteobacteria</taxon>
        <taxon>Rhodobacterales</taxon>
        <taxon>Paracoccaceae</taxon>
        <taxon>Aquicoccus</taxon>
    </lineage>
</organism>
<name>A0A5A9Z895_9RHOB</name>
<dbReference type="AlphaFoldDB" id="A0A5A9Z895"/>
<dbReference type="Proteomes" id="UP000325291">
    <property type="component" value="Unassembled WGS sequence"/>
</dbReference>
<reference evidence="1 2" key="1">
    <citation type="submission" date="2019-07" db="EMBL/GenBank/DDBJ databases">
        <title>Aquicoccus porphyridii gen. nov., sp. nov., isolated from a small marine red alga, Porphyridium marinum.</title>
        <authorList>
            <person name="Liu L."/>
        </authorList>
    </citation>
    <scope>NUCLEOTIDE SEQUENCE [LARGE SCALE GENOMIC DNA]</scope>
    <source>
        <strain evidence="1 2">L1 8-17</strain>
    </source>
</reference>
<protein>
    <submittedName>
        <fullName evidence="1">DUF2793 domain-containing protein</fullName>
    </submittedName>
</protein>
<dbReference type="EMBL" id="VINQ01000010">
    <property type="protein sequence ID" value="KAA0913272.1"/>
    <property type="molecule type" value="Genomic_DNA"/>
</dbReference>
<keyword evidence="2" id="KW-1185">Reference proteome</keyword>
<comment type="caution">
    <text evidence="1">The sequence shown here is derived from an EMBL/GenBank/DDBJ whole genome shotgun (WGS) entry which is preliminary data.</text>
</comment>
<evidence type="ECO:0000313" key="2">
    <source>
        <dbReference type="Proteomes" id="UP000325291"/>
    </source>
</evidence>
<sequence length="361" mass="38131">MPHSSPRVELPYLQPSQAQKDVTHNEALQRLDAVTQLGLQGFADTAPPELPTPGDIHGLGSSPTGAWAGHGHELAYWSGDQWLFLTPRDGWRAWGVGEQELRVWRDGQWQAIFDHLDNMERLGVNATADATNRLAVASDASLLSHDGSGHQLKVNKAAPGDTASLVFQSNWTGHAEMGLAGTNDWSIKVSPDGVSWVDALGFDNGTGIASGAAVQQSETDTTVGRLARADYAYGRGNLLGAVSEAGGTPTGAVIERGSNANGEYVRFADGTQICVSPDFGGVDITTLTGSLYRSADFEWSFPATFGGGVETIAGSVTSMANSNTHWGSFRITGASIARITVFGPASITGRTVRAMAAGRWF</sequence>
<accession>A0A5A9Z895</accession>
<dbReference type="InterPro" id="IPR021251">
    <property type="entry name" value="DUF2793"/>
</dbReference>